<keyword evidence="4" id="KW-0143">Chaperone</keyword>
<organism evidence="6 7">
    <name type="scientific">Tectimicrobiota bacterium</name>
    <dbReference type="NCBI Taxonomy" id="2528274"/>
    <lineage>
        <taxon>Bacteria</taxon>
        <taxon>Pseudomonadati</taxon>
        <taxon>Nitrospinota/Tectimicrobiota group</taxon>
        <taxon>Candidatus Tectimicrobiota</taxon>
    </lineage>
</organism>
<evidence type="ECO:0000313" key="6">
    <source>
        <dbReference type="EMBL" id="MBI2875574.1"/>
    </source>
</evidence>
<name>A0A932CLV5_UNCTE</name>
<dbReference type="Proteomes" id="UP000769766">
    <property type="component" value="Unassembled WGS sequence"/>
</dbReference>
<dbReference type="AlphaFoldDB" id="A0A932CLV5"/>
<sequence>MKIATTRFGEIEIDERDIIYMPEGLVGFGQHKQYIILEHDTESPSPFKWLQSVDDPDLAFIIVDPYLFKSDYRIEISPHEVAILQARDPEALICAVVVSIHRELPHPITANLQAPILINPENRWGRQCILTRGGYPVRYDLMEETRKAGETSSPPPSPDRPKNALSPQE</sequence>
<keyword evidence="6" id="KW-0969">Cilium</keyword>
<evidence type="ECO:0000256" key="4">
    <source>
        <dbReference type="HAMAP-Rule" id="MF_01185"/>
    </source>
</evidence>
<dbReference type="InterPro" id="IPR003775">
    <property type="entry name" value="Flagellar_assembly_factor_FliW"/>
</dbReference>
<keyword evidence="2 4" id="KW-1005">Bacterial flagellum biogenesis</keyword>
<dbReference type="InterPro" id="IPR024046">
    <property type="entry name" value="Flagellar_assmbl_FliW_dom_sf"/>
</dbReference>
<accession>A0A932CLV5</accession>
<dbReference type="PANTHER" id="PTHR39190:SF1">
    <property type="entry name" value="FLAGELLAR ASSEMBLY FACTOR FLIW"/>
    <property type="match status" value="1"/>
</dbReference>
<feature type="region of interest" description="Disordered" evidence="5">
    <location>
        <begin position="143"/>
        <end position="169"/>
    </location>
</feature>
<dbReference type="GO" id="GO:0044780">
    <property type="term" value="P:bacterial-type flagellum assembly"/>
    <property type="evidence" value="ECO:0007669"/>
    <property type="project" value="UniProtKB-UniRule"/>
</dbReference>
<proteinExistence type="inferred from homology"/>
<dbReference type="GO" id="GO:0005737">
    <property type="term" value="C:cytoplasm"/>
    <property type="evidence" value="ECO:0007669"/>
    <property type="project" value="UniProtKB-SubCell"/>
</dbReference>
<comment type="subunit">
    <text evidence="4">Interacts with translational regulator CsrA and flagellin(s).</text>
</comment>
<dbReference type="EMBL" id="JACPRF010000049">
    <property type="protein sequence ID" value="MBI2875574.1"/>
    <property type="molecule type" value="Genomic_DNA"/>
</dbReference>
<comment type="subcellular location">
    <subcellularLocation>
        <location evidence="4">Cytoplasm</location>
    </subcellularLocation>
</comment>
<keyword evidence="6" id="KW-0966">Cell projection</keyword>
<protein>
    <recommendedName>
        <fullName evidence="4">Flagellar assembly factor FliW</fullName>
    </recommendedName>
</protein>
<keyword evidence="1 4" id="KW-0963">Cytoplasm</keyword>
<dbReference type="NCBIfam" id="NF009793">
    <property type="entry name" value="PRK13285.1-1"/>
    <property type="match status" value="1"/>
</dbReference>
<dbReference type="GO" id="GO:0006417">
    <property type="term" value="P:regulation of translation"/>
    <property type="evidence" value="ECO:0007669"/>
    <property type="project" value="UniProtKB-KW"/>
</dbReference>
<evidence type="ECO:0000256" key="2">
    <source>
        <dbReference type="ARBA" id="ARBA00022795"/>
    </source>
</evidence>
<dbReference type="Pfam" id="PF02623">
    <property type="entry name" value="FliW"/>
    <property type="match status" value="1"/>
</dbReference>
<evidence type="ECO:0000256" key="3">
    <source>
        <dbReference type="ARBA" id="ARBA00022845"/>
    </source>
</evidence>
<dbReference type="Gene3D" id="2.30.290.10">
    <property type="entry name" value="BH3618-like"/>
    <property type="match status" value="1"/>
</dbReference>
<evidence type="ECO:0000256" key="1">
    <source>
        <dbReference type="ARBA" id="ARBA00022490"/>
    </source>
</evidence>
<dbReference type="HAMAP" id="MF_01185">
    <property type="entry name" value="FliW"/>
    <property type="match status" value="1"/>
</dbReference>
<comment type="function">
    <text evidence="4">Acts as an anti-CsrA protein, binds CsrA and prevents it from repressing translation of its target genes, one of which is flagellin. Binds to flagellin and participates in the assembly of the flagellum.</text>
</comment>
<comment type="caution">
    <text evidence="6">The sequence shown here is derived from an EMBL/GenBank/DDBJ whole genome shotgun (WGS) entry which is preliminary data.</text>
</comment>
<dbReference type="PANTHER" id="PTHR39190">
    <property type="entry name" value="FLAGELLAR ASSEMBLY FACTOR FLIW"/>
    <property type="match status" value="1"/>
</dbReference>
<comment type="similarity">
    <text evidence="4">Belongs to the FliW family.</text>
</comment>
<dbReference type="SUPFAM" id="SSF141457">
    <property type="entry name" value="BH3618-like"/>
    <property type="match status" value="1"/>
</dbReference>
<keyword evidence="6" id="KW-0282">Flagellum</keyword>
<keyword evidence="3 4" id="KW-0810">Translation regulation</keyword>
<gene>
    <name evidence="4" type="primary">fliW</name>
    <name evidence="6" type="ORF">HYY20_01690</name>
</gene>
<reference evidence="6" key="1">
    <citation type="submission" date="2020-07" db="EMBL/GenBank/DDBJ databases">
        <title>Huge and variable diversity of episymbiotic CPR bacteria and DPANN archaea in groundwater ecosystems.</title>
        <authorList>
            <person name="He C.Y."/>
            <person name="Keren R."/>
            <person name="Whittaker M."/>
            <person name="Farag I.F."/>
            <person name="Doudna J."/>
            <person name="Cate J.H.D."/>
            <person name="Banfield J.F."/>
        </authorList>
    </citation>
    <scope>NUCLEOTIDE SEQUENCE</scope>
    <source>
        <strain evidence="6">NC_groundwater_672_Ag_B-0.1um_62_36</strain>
    </source>
</reference>
<evidence type="ECO:0000256" key="5">
    <source>
        <dbReference type="SAM" id="MobiDB-lite"/>
    </source>
</evidence>
<evidence type="ECO:0000313" key="7">
    <source>
        <dbReference type="Proteomes" id="UP000769766"/>
    </source>
</evidence>